<name>A0AAD4YL04_PRUDU</name>
<feature type="compositionally biased region" description="Polar residues" evidence="1">
    <location>
        <begin position="1"/>
        <end position="11"/>
    </location>
</feature>
<dbReference type="AlphaFoldDB" id="A0AAD4YL04"/>
<organism evidence="2 3">
    <name type="scientific">Prunus dulcis</name>
    <name type="common">Almond</name>
    <name type="synonym">Amygdalus dulcis</name>
    <dbReference type="NCBI Taxonomy" id="3755"/>
    <lineage>
        <taxon>Eukaryota</taxon>
        <taxon>Viridiplantae</taxon>
        <taxon>Streptophyta</taxon>
        <taxon>Embryophyta</taxon>
        <taxon>Tracheophyta</taxon>
        <taxon>Spermatophyta</taxon>
        <taxon>Magnoliopsida</taxon>
        <taxon>eudicotyledons</taxon>
        <taxon>Gunneridae</taxon>
        <taxon>Pentapetalae</taxon>
        <taxon>rosids</taxon>
        <taxon>fabids</taxon>
        <taxon>Rosales</taxon>
        <taxon>Rosaceae</taxon>
        <taxon>Amygdaloideae</taxon>
        <taxon>Amygdaleae</taxon>
        <taxon>Prunus</taxon>
    </lineage>
</organism>
<gene>
    <name evidence="2" type="ORF">L3X38_042099</name>
</gene>
<feature type="region of interest" description="Disordered" evidence="1">
    <location>
        <begin position="1"/>
        <end position="47"/>
    </location>
</feature>
<proteinExistence type="predicted"/>
<dbReference type="Proteomes" id="UP001054821">
    <property type="component" value="Chromosome 8"/>
</dbReference>
<keyword evidence="3" id="KW-1185">Reference proteome</keyword>
<feature type="region of interest" description="Disordered" evidence="1">
    <location>
        <begin position="68"/>
        <end position="87"/>
    </location>
</feature>
<protein>
    <submittedName>
        <fullName evidence="2">Uncharacterized protein</fullName>
    </submittedName>
</protein>
<reference evidence="2 3" key="1">
    <citation type="journal article" date="2022" name="G3 (Bethesda)">
        <title>Whole-genome sequence and methylome profiling of the almond [Prunus dulcis (Mill.) D.A. Webb] cultivar 'Nonpareil'.</title>
        <authorList>
            <person name="D'Amico-Willman K.M."/>
            <person name="Ouma W.Z."/>
            <person name="Meulia T."/>
            <person name="Sideli G.M."/>
            <person name="Gradziel T.M."/>
            <person name="Fresnedo-Ramirez J."/>
        </authorList>
    </citation>
    <scope>NUCLEOTIDE SEQUENCE [LARGE SCALE GENOMIC DNA]</scope>
    <source>
        <strain evidence="2">Clone GOH B32 T37-40</strain>
    </source>
</reference>
<dbReference type="EMBL" id="JAJFAZ020000008">
    <property type="protein sequence ID" value="KAI5312925.1"/>
    <property type="molecule type" value="Genomic_DNA"/>
</dbReference>
<comment type="caution">
    <text evidence="2">The sequence shown here is derived from an EMBL/GenBank/DDBJ whole genome shotgun (WGS) entry which is preliminary data.</text>
</comment>
<evidence type="ECO:0000313" key="3">
    <source>
        <dbReference type="Proteomes" id="UP001054821"/>
    </source>
</evidence>
<accession>A0AAD4YL04</accession>
<evidence type="ECO:0000313" key="2">
    <source>
        <dbReference type="EMBL" id="KAI5312925.1"/>
    </source>
</evidence>
<evidence type="ECO:0000256" key="1">
    <source>
        <dbReference type="SAM" id="MobiDB-lite"/>
    </source>
</evidence>
<sequence>MKRTCRGTTKASYLDLIDSVPQPQRGDKEARLAPQKDQPQHGPPHQFKDTIEVEDVAAIHNNNVEVDVEPTERSRVGSIDPSLLTSF</sequence>